<sequence length="50" mass="5602">MDLNLLLKICLLVVIIGVGLKLLKVFTSMIFKAALLILVCLLVLKFFKLI</sequence>
<keyword evidence="1" id="KW-0472">Membrane</keyword>
<evidence type="ECO:0000256" key="1">
    <source>
        <dbReference type="SAM" id="Phobius"/>
    </source>
</evidence>
<protein>
    <submittedName>
        <fullName evidence="2">Uncharacterized protein</fullName>
    </submittedName>
</protein>
<keyword evidence="1" id="KW-1133">Transmembrane helix</keyword>
<organism evidence="2 3">
    <name type="scientific">Terrisporobacter muris</name>
    <dbReference type="NCBI Taxonomy" id="2963284"/>
    <lineage>
        <taxon>Bacteria</taxon>
        <taxon>Bacillati</taxon>
        <taxon>Bacillota</taxon>
        <taxon>Clostridia</taxon>
        <taxon>Peptostreptococcales</taxon>
        <taxon>Peptostreptococcaceae</taxon>
        <taxon>Terrisporobacter</taxon>
    </lineage>
</organism>
<proteinExistence type="predicted"/>
<comment type="caution">
    <text evidence="2">The sequence shown here is derived from an EMBL/GenBank/DDBJ whole genome shotgun (WGS) entry which is preliminary data.</text>
</comment>
<feature type="transmembrane region" description="Helical" evidence="1">
    <location>
        <begin position="5"/>
        <end position="23"/>
    </location>
</feature>
<evidence type="ECO:0000313" key="3">
    <source>
        <dbReference type="Proteomes" id="UP001140817"/>
    </source>
</evidence>
<accession>A0A9X2S5R4</accession>
<reference evidence="2" key="1">
    <citation type="submission" date="2022-07" db="EMBL/GenBank/DDBJ databases">
        <title>Enhanced cultured diversity of the mouse gut microbiota enables custom-made synthetic communities.</title>
        <authorList>
            <person name="Afrizal A."/>
        </authorList>
    </citation>
    <scope>NUCLEOTIDE SEQUENCE</scope>
    <source>
        <strain evidence="2">DSM 29186</strain>
    </source>
</reference>
<name>A0A9X2S5R4_9FIRM</name>
<keyword evidence="1" id="KW-0812">Transmembrane</keyword>
<feature type="transmembrane region" description="Helical" evidence="1">
    <location>
        <begin position="29"/>
        <end position="47"/>
    </location>
</feature>
<evidence type="ECO:0000313" key="2">
    <source>
        <dbReference type="EMBL" id="MCR1824926.1"/>
    </source>
</evidence>
<dbReference type="RefSeq" id="WP_257560867.1">
    <property type="nucleotide sequence ID" value="NZ_JANKBY010000460.1"/>
</dbReference>
<keyword evidence="3" id="KW-1185">Reference proteome</keyword>
<dbReference type="EMBL" id="JANKBY010000460">
    <property type="protein sequence ID" value="MCR1824926.1"/>
    <property type="molecule type" value="Genomic_DNA"/>
</dbReference>
<dbReference type="AlphaFoldDB" id="A0A9X2S5R4"/>
<gene>
    <name evidence="2" type="ORF">NSA58_19270</name>
</gene>
<dbReference type="Proteomes" id="UP001140817">
    <property type="component" value="Unassembled WGS sequence"/>
</dbReference>